<dbReference type="Gene3D" id="2.60.120.330">
    <property type="entry name" value="B-lactam Antibiotic, Isopenicillin N Synthase, Chain"/>
    <property type="match status" value="1"/>
</dbReference>
<accession>A0A812XC20</accession>
<organism evidence="2 3">
    <name type="scientific">Symbiodinium pilosum</name>
    <name type="common">Dinoflagellate</name>
    <dbReference type="NCBI Taxonomy" id="2952"/>
    <lineage>
        <taxon>Eukaryota</taxon>
        <taxon>Sar</taxon>
        <taxon>Alveolata</taxon>
        <taxon>Dinophyceae</taxon>
        <taxon>Suessiales</taxon>
        <taxon>Symbiodiniaceae</taxon>
        <taxon>Symbiodinium</taxon>
    </lineage>
</organism>
<feature type="non-terminal residue" evidence="2">
    <location>
        <position position="1"/>
    </location>
</feature>
<dbReference type="InterPro" id="IPR027443">
    <property type="entry name" value="IPNS-like_sf"/>
</dbReference>
<gene>
    <name evidence="2" type="ORF">SPIL2461_LOCUS20346</name>
</gene>
<dbReference type="OrthoDB" id="288590at2759"/>
<dbReference type="Pfam" id="PF03171">
    <property type="entry name" value="2OG-FeII_Oxy"/>
    <property type="match status" value="1"/>
</dbReference>
<dbReference type="AlphaFoldDB" id="A0A812XC20"/>
<sequence>ALMPDGRWLPLQPPPSGGLLFAGDMLERMTNGQVRALVHRVCLDLGHESSVPSVVRQSHILFIQPDRNTVVRPLRPFCTGNDLPPVRYGDWHKSKTSLAFAR</sequence>
<dbReference type="Proteomes" id="UP000649617">
    <property type="component" value="Unassembled WGS sequence"/>
</dbReference>
<dbReference type="EMBL" id="CAJNIZ010045309">
    <property type="protein sequence ID" value="CAE7716119.1"/>
    <property type="molecule type" value="Genomic_DNA"/>
</dbReference>
<reference evidence="2" key="1">
    <citation type="submission" date="2021-02" db="EMBL/GenBank/DDBJ databases">
        <authorList>
            <person name="Dougan E. K."/>
            <person name="Rhodes N."/>
            <person name="Thang M."/>
            <person name="Chan C."/>
        </authorList>
    </citation>
    <scope>NUCLEOTIDE SEQUENCE</scope>
</reference>
<protein>
    <recommendedName>
        <fullName evidence="1">Isopenicillin N synthase-like Fe(2+) 2OG dioxygenase domain-containing protein</fullName>
    </recommendedName>
</protein>
<dbReference type="SUPFAM" id="SSF51197">
    <property type="entry name" value="Clavaminate synthase-like"/>
    <property type="match status" value="1"/>
</dbReference>
<dbReference type="InterPro" id="IPR044861">
    <property type="entry name" value="IPNS-like_FE2OG_OXY"/>
</dbReference>
<evidence type="ECO:0000259" key="1">
    <source>
        <dbReference type="Pfam" id="PF03171"/>
    </source>
</evidence>
<proteinExistence type="predicted"/>
<evidence type="ECO:0000313" key="2">
    <source>
        <dbReference type="EMBL" id="CAE7716119.1"/>
    </source>
</evidence>
<keyword evidence="3" id="KW-1185">Reference proteome</keyword>
<comment type="caution">
    <text evidence="2">The sequence shown here is derived from an EMBL/GenBank/DDBJ whole genome shotgun (WGS) entry which is preliminary data.</text>
</comment>
<name>A0A812XC20_SYMPI</name>
<feature type="domain" description="Isopenicillin N synthase-like Fe(2+) 2OG dioxygenase" evidence="1">
    <location>
        <begin position="4"/>
        <end position="65"/>
    </location>
</feature>
<evidence type="ECO:0000313" key="3">
    <source>
        <dbReference type="Proteomes" id="UP000649617"/>
    </source>
</evidence>